<organism evidence="1">
    <name type="scientific">uncultured Solirubrobacteraceae bacterium</name>
    <dbReference type="NCBI Taxonomy" id="1162706"/>
    <lineage>
        <taxon>Bacteria</taxon>
        <taxon>Bacillati</taxon>
        <taxon>Actinomycetota</taxon>
        <taxon>Thermoleophilia</taxon>
        <taxon>Solirubrobacterales</taxon>
        <taxon>Solirubrobacteraceae</taxon>
        <taxon>environmental samples</taxon>
    </lineage>
</organism>
<gene>
    <name evidence="1" type="ORF">AVDCRST_MAG67-371</name>
</gene>
<dbReference type="AlphaFoldDB" id="A0A6J4RK77"/>
<protein>
    <submittedName>
        <fullName evidence="1">Uncharacterized protein</fullName>
    </submittedName>
</protein>
<reference evidence="1" key="1">
    <citation type="submission" date="2020-02" db="EMBL/GenBank/DDBJ databases">
        <authorList>
            <person name="Meier V. D."/>
        </authorList>
    </citation>
    <scope>NUCLEOTIDE SEQUENCE</scope>
    <source>
        <strain evidence="1">AVDCRST_MAG67</strain>
    </source>
</reference>
<proteinExistence type="predicted"/>
<sequence>MLLWAARTGLADRQDEDAARDFYDVHGRWPDEPV</sequence>
<accession>A0A6J4RK77</accession>
<dbReference type="EMBL" id="CADCVQ010000021">
    <property type="protein sequence ID" value="CAA9475908.1"/>
    <property type="molecule type" value="Genomic_DNA"/>
</dbReference>
<name>A0A6J4RK77_9ACTN</name>
<evidence type="ECO:0000313" key="1">
    <source>
        <dbReference type="EMBL" id="CAA9475908.1"/>
    </source>
</evidence>